<accession>A0ACB9N1U4</accession>
<protein>
    <submittedName>
        <fullName evidence="1">Uncharacterized protein</fullName>
    </submittedName>
</protein>
<comment type="caution">
    <text evidence="1">The sequence shown here is derived from an EMBL/GenBank/DDBJ whole genome shotgun (WGS) entry which is preliminary data.</text>
</comment>
<organism evidence="1 2">
    <name type="scientific">Melastoma candidum</name>
    <dbReference type="NCBI Taxonomy" id="119954"/>
    <lineage>
        <taxon>Eukaryota</taxon>
        <taxon>Viridiplantae</taxon>
        <taxon>Streptophyta</taxon>
        <taxon>Embryophyta</taxon>
        <taxon>Tracheophyta</taxon>
        <taxon>Spermatophyta</taxon>
        <taxon>Magnoliopsida</taxon>
        <taxon>eudicotyledons</taxon>
        <taxon>Gunneridae</taxon>
        <taxon>Pentapetalae</taxon>
        <taxon>rosids</taxon>
        <taxon>malvids</taxon>
        <taxon>Myrtales</taxon>
        <taxon>Melastomataceae</taxon>
        <taxon>Melastomatoideae</taxon>
        <taxon>Melastomateae</taxon>
        <taxon>Melastoma</taxon>
    </lineage>
</organism>
<proteinExistence type="predicted"/>
<evidence type="ECO:0000313" key="1">
    <source>
        <dbReference type="EMBL" id="KAI4330398.1"/>
    </source>
</evidence>
<reference evidence="2" key="1">
    <citation type="journal article" date="2023" name="Front. Plant Sci.">
        <title>Chromosomal-level genome assembly of Melastoma candidum provides insights into trichome evolution.</title>
        <authorList>
            <person name="Zhong Y."/>
            <person name="Wu W."/>
            <person name="Sun C."/>
            <person name="Zou P."/>
            <person name="Liu Y."/>
            <person name="Dai S."/>
            <person name="Zhou R."/>
        </authorList>
    </citation>
    <scope>NUCLEOTIDE SEQUENCE [LARGE SCALE GENOMIC DNA]</scope>
</reference>
<keyword evidence="2" id="KW-1185">Reference proteome</keyword>
<evidence type="ECO:0000313" key="2">
    <source>
        <dbReference type="Proteomes" id="UP001057402"/>
    </source>
</evidence>
<dbReference type="EMBL" id="CM042887">
    <property type="protein sequence ID" value="KAI4330398.1"/>
    <property type="molecule type" value="Genomic_DNA"/>
</dbReference>
<sequence>MVKKLLYPSRLSTSPFEIDQASQDVNESEDCSRDIDHLERMRAKATDKMEAQKTRIMRYYNKRVQSESFKEGDLVWKMILPIGTRDYFLKKWSPN</sequence>
<gene>
    <name evidence="1" type="ORF">MLD38_028688</name>
</gene>
<name>A0ACB9N1U4_9MYRT</name>
<dbReference type="Proteomes" id="UP001057402">
    <property type="component" value="Chromosome 8"/>
</dbReference>